<feature type="transmembrane region" description="Helical" evidence="1">
    <location>
        <begin position="12"/>
        <end position="39"/>
    </location>
</feature>
<dbReference type="Proteomes" id="UP000298210">
    <property type="component" value="Unassembled WGS sequence"/>
</dbReference>
<feature type="transmembrane region" description="Helical" evidence="1">
    <location>
        <begin position="60"/>
        <end position="87"/>
    </location>
</feature>
<reference evidence="3 4" key="1">
    <citation type="submission" date="2019-03" db="EMBL/GenBank/DDBJ databases">
        <authorList>
            <person name="Liu G."/>
        </authorList>
    </citation>
    <scope>NUCLEOTIDE SEQUENCE [LARGE SCALE GENOMIC DNA]</scope>
    <source>
        <strain evidence="3 4">DSM 19099</strain>
    </source>
</reference>
<gene>
    <name evidence="3" type="ORF">E2L03_06920</name>
</gene>
<evidence type="ECO:0000313" key="4">
    <source>
        <dbReference type="Proteomes" id="UP000298210"/>
    </source>
</evidence>
<keyword evidence="1" id="KW-0812">Transmembrane</keyword>
<accession>A0A4Y7WKM0</accession>
<evidence type="ECO:0000256" key="1">
    <source>
        <dbReference type="SAM" id="Phobius"/>
    </source>
</evidence>
<evidence type="ECO:0000259" key="2">
    <source>
        <dbReference type="Pfam" id="PF13828"/>
    </source>
</evidence>
<dbReference type="AlphaFoldDB" id="A0A4Y7WKM0"/>
<dbReference type="InterPro" id="IPR025241">
    <property type="entry name" value="DUF4190"/>
</dbReference>
<dbReference type="Pfam" id="PF13828">
    <property type="entry name" value="DUF4190"/>
    <property type="match status" value="1"/>
</dbReference>
<name>A0A4Y7WKM0_9BACI</name>
<proteinExistence type="predicted"/>
<keyword evidence="1" id="KW-0472">Membrane</keyword>
<dbReference type="EMBL" id="SNUX01000002">
    <property type="protein sequence ID" value="TES49199.1"/>
    <property type="molecule type" value="Genomic_DNA"/>
</dbReference>
<organism evidence="3 4">
    <name type="scientific">Shouchella lehensis</name>
    <dbReference type="NCBI Taxonomy" id="300825"/>
    <lineage>
        <taxon>Bacteria</taxon>
        <taxon>Bacillati</taxon>
        <taxon>Bacillota</taxon>
        <taxon>Bacilli</taxon>
        <taxon>Bacillales</taxon>
        <taxon>Bacillaceae</taxon>
        <taxon>Shouchella</taxon>
    </lineage>
</organism>
<comment type="caution">
    <text evidence="3">The sequence shown here is derived from an EMBL/GenBank/DDBJ whole genome shotgun (WGS) entry which is preliminary data.</text>
</comment>
<feature type="domain" description="DUF4190" evidence="2">
    <location>
        <begin position="12"/>
        <end position="74"/>
    </location>
</feature>
<keyword evidence="1" id="KW-1133">Transmembrane helix</keyword>
<sequence>MSTSTTKTNTNAVISLCLGIVSLILPFVGLLVGVIGIFLAKSALTQIEQSSEAGKGIASAGLVCSVIGIVLQLLLIIGGLSLVFFSIA</sequence>
<evidence type="ECO:0000313" key="3">
    <source>
        <dbReference type="EMBL" id="TES49199.1"/>
    </source>
</evidence>
<protein>
    <submittedName>
        <fullName evidence="3">DUF4190 domain-containing protein</fullName>
    </submittedName>
</protein>
<dbReference type="RefSeq" id="WP_134258801.1">
    <property type="nucleotide sequence ID" value="NZ_LDIM01000006.1"/>
</dbReference>